<keyword evidence="6" id="KW-1133">Transmembrane helix</keyword>
<evidence type="ECO:0000256" key="7">
    <source>
        <dbReference type="SAM" id="SignalP"/>
    </source>
</evidence>
<evidence type="ECO:0000259" key="8">
    <source>
        <dbReference type="PROSITE" id="PS50835"/>
    </source>
</evidence>
<dbReference type="InterPro" id="IPR013783">
    <property type="entry name" value="Ig-like_fold"/>
</dbReference>
<reference evidence="9" key="1">
    <citation type="submission" date="2023-10" db="EMBL/GenBank/DDBJ databases">
        <title>Genome assembly of Pristionchus species.</title>
        <authorList>
            <person name="Yoshida K."/>
            <person name="Sommer R.J."/>
        </authorList>
    </citation>
    <scope>NUCLEOTIDE SEQUENCE</scope>
    <source>
        <strain evidence="9">RS5133</strain>
    </source>
</reference>
<comment type="caution">
    <text evidence="9">The sequence shown here is derived from an EMBL/GenBank/DDBJ whole genome shotgun (WGS) entry which is preliminary data.</text>
</comment>
<accession>A0AAV5UZ48</accession>
<keyword evidence="3" id="KW-1015">Disulfide bond</keyword>
<organism evidence="9 10">
    <name type="scientific">Pristionchus fissidentatus</name>
    <dbReference type="NCBI Taxonomy" id="1538716"/>
    <lineage>
        <taxon>Eukaryota</taxon>
        <taxon>Metazoa</taxon>
        <taxon>Ecdysozoa</taxon>
        <taxon>Nematoda</taxon>
        <taxon>Chromadorea</taxon>
        <taxon>Rhabditida</taxon>
        <taxon>Rhabditina</taxon>
        <taxon>Diplogasteromorpha</taxon>
        <taxon>Diplogasteroidea</taxon>
        <taxon>Neodiplogasteridae</taxon>
        <taxon>Pristionchus</taxon>
    </lineage>
</organism>
<dbReference type="Gene3D" id="2.60.40.10">
    <property type="entry name" value="Immunoglobulins"/>
    <property type="match status" value="1"/>
</dbReference>
<dbReference type="InterPro" id="IPR036179">
    <property type="entry name" value="Ig-like_dom_sf"/>
</dbReference>
<name>A0AAV5UZ48_9BILA</name>
<dbReference type="CDD" id="cd00096">
    <property type="entry name" value="Ig"/>
    <property type="match status" value="1"/>
</dbReference>
<protein>
    <recommendedName>
        <fullName evidence="8">Ig-like domain-containing protein</fullName>
    </recommendedName>
</protein>
<feature type="transmembrane region" description="Helical" evidence="6">
    <location>
        <begin position="252"/>
        <end position="274"/>
    </location>
</feature>
<dbReference type="EMBL" id="BTSY01000001">
    <property type="protein sequence ID" value="GMT11443.1"/>
    <property type="molecule type" value="Genomic_DNA"/>
</dbReference>
<proteinExistence type="predicted"/>
<dbReference type="InterPro" id="IPR058814">
    <property type="entry name" value="ZIG1/7_N"/>
</dbReference>
<dbReference type="PANTHER" id="PTHR12231">
    <property type="entry name" value="CTX-RELATED TYPE I TRANSMEMBRANE PROTEIN"/>
    <property type="match status" value="1"/>
</dbReference>
<dbReference type="SMART" id="SM00408">
    <property type="entry name" value="IGc2"/>
    <property type="match status" value="1"/>
</dbReference>
<keyword evidence="6" id="KW-0812">Transmembrane</keyword>
<dbReference type="InterPro" id="IPR051170">
    <property type="entry name" value="Neural/epithelial_adhesion"/>
</dbReference>
<sequence length="319" mass="35659">MIRSVILVATLLAAANCAERDQFVAMGNIAVHYMPNTAISTDDEPLTAIATGPIWCQITRNDEVIPIATSTFFKYNDAKRRMHHPEINHTTNKASLELDQIVAHGMGKYRCDITINDTESTQRTIYGNLLAYSRPFFHSNGSIKMTPEEHNPFVVIGGVQYATVGSPLVLQCPAVGFPKPTILWYKDTEVLEASDNVRFNGTNLQIENFSDEDAGVYRCTATNELPTRLDENIVQFEASLEQTVQIGSAYGWVYPLLVILVTLFLLFIIIYACAACKRYQHDNYNVAKREKLLRHQELRTPSPGSSSASTKKYELVSDA</sequence>
<keyword evidence="4" id="KW-0393">Immunoglobulin domain</keyword>
<feature type="chain" id="PRO_5043394617" description="Ig-like domain-containing protein" evidence="7">
    <location>
        <begin position="18"/>
        <end position="319"/>
    </location>
</feature>
<evidence type="ECO:0000256" key="4">
    <source>
        <dbReference type="ARBA" id="ARBA00023319"/>
    </source>
</evidence>
<dbReference type="PANTHER" id="PTHR12231:SF253">
    <property type="entry name" value="DPR-INTERACTING PROTEIN ETA, ISOFORM B-RELATED"/>
    <property type="match status" value="1"/>
</dbReference>
<dbReference type="Pfam" id="PF13927">
    <property type="entry name" value="Ig_3"/>
    <property type="match status" value="1"/>
</dbReference>
<dbReference type="Pfam" id="PF26428">
    <property type="entry name" value="Zwei_Ig_N"/>
    <property type="match status" value="1"/>
</dbReference>
<evidence type="ECO:0000256" key="3">
    <source>
        <dbReference type="ARBA" id="ARBA00023157"/>
    </source>
</evidence>
<evidence type="ECO:0000256" key="1">
    <source>
        <dbReference type="ARBA" id="ARBA00022729"/>
    </source>
</evidence>
<evidence type="ECO:0000313" key="10">
    <source>
        <dbReference type="Proteomes" id="UP001432322"/>
    </source>
</evidence>
<dbReference type="Proteomes" id="UP001432322">
    <property type="component" value="Unassembled WGS sequence"/>
</dbReference>
<evidence type="ECO:0000256" key="5">
    <source>
        <dbReference type="SAM" id="MobiDB-lite"/>
    </source>
</evidence>
<keyword evidence="1 7" id="KW-0732">Signal</keyword>
<evidence type="ECO:0000256" key="2">
    <source>
        <dbReference type="ARBA" id="ARBA00022737"/>
    </source>
</evidence>
<dbReference type="AlphaFoldDB" id="A0AAV5UZ48"/>
<dbReference type="PROSITE" id="PS50835">
    <property type="entry name" value="IG_LIKE"/>
    <property type="match status" value="1"/>
</dbReference>
<evidence type="ECO:0000313" key="9">
    <source>
        <dbReference type="EMBL" id="GMT11443.1"/>
    </source>
</evidence>
<feature type="signal peptide" evidence="7">
    <location>
        <begin position="1"/>
        <end position="17"/>
    </location>
</feature>
<dbReference type="SUPFAM" id="SSF48726">
    <property type="entry name" value="Immunoglobulin"/>
    <property type="match status" value="1"/>
</dbReference>
<gene>
    <name evidence="9" type="ORF">PFISCL1PPCAC_2740</name>
</gene>
<feature type="region of interest" description="Disordered" evidence="5">
    <location>
        <begin position="298"/>
        <end position="319"/>
    </location>
</feature>
<keyword evidence="2" id="KW-0677">Repeat</keyword>
<dbReference type="SMART" id="SM00409">
    <property type="entry name" value="IG"/>
    <property type="match status" value="1"/>
</dbReference>
<feature type="domain" description="Ig-like" evidence="8">
    <location>
        <begin position="152"/>
        <end position="235"/>
    </location>
</feature>
<dbReference type="InterPro" id="IPR003599">
    <property type="entry name" value="Ig_sub"/>
</dbReference>
<keyword evidence="6" id="KW-0472">Membrane</keyword>
<evidence type="ECO:0000256" key="6">
    <source>
        <dbReference type="SAM" id="Phobius"/>
    </source>
</evidence>
<keyword evidence="10" id="KW-1185">Reference proteome</keyword>
<dbReference type="InterPro" id="IPR007110">
    <property type="entry name" value="Ig-like_dom"/>
</dbReference>
<dbReference type="InterPro" id="IPR003598">
    <property type="entry name" value="Ig_sub2"/>
</dbReference>